<dbReference type="AlphaFoldDB" id="A0A0D8BBY4"/>
<reference evidence="2" key="1">
    <citation type="submission" date="2015-02" db="EMBL/GenBank/DDBJ databases">
        <title>Draft Genome of Frankia sp. CpI1-S.</title>
        <authorList>
            <person name="Oshone R.T."/>
            <person name="Ngom M."/>
            <person name="Ghodhbane-Gtari F."/>
            <person name="Gtari M."/>
            <person name="Morris K."/>
            <person name="Thomas K."/>
            <person name="Sen A."/>
            <person name="Tisa L.S."/>
        </authorList>
    </citation>
    <scope>NUCLEOTIDE SEQUENCE [LARGE SCALE GENOMIC DNA]</scope>
    <source>
        <strain evidence="2">CpI1-S</strain>
    </source>
</reference>
<accession>A0A0D8BBY4</accession>
<keyword evidence="2" id="KW-1185">Reference proteome</keyword>
<dbReference type="RefSeq" id="WP_157866927.1">
    <property type="nucleotide sequence ID" value="NZ_JYFN01000037.1"/>
</dbReference>
<comment type="caution">
    <text evidence="1">The sequence shown here is derived from an EMBL/GenBank/DDBJ whole genome shotgun (WGS) entry which is preliminary data.</text>
</comment>
<dbReference type="Proteomes" id="UP000032545">
    <property type="component" value="Unassembled WGS sequence"/>
</dbReference>
<evidence type="ECO:0000313" key="2">
    <source>
        <dbReference type="Proteomes" id="UP000032545"/>
    </source>
</evidence>
<sequence>MGAGEARGVVTAREIDNIHALCDVVVLDDDAARIELIGVELVRRPDWMPPP</sequence>
<reference evidence="1 2" key="2">
    <citation type="journal article" date="2016" name="Genome Announc.">
        <title>Permanent Draft Genome Sequences for Two Variants of Frankia sp. Strain CpI1, the First Frankia Strain Isolated from Root Nodules of Comptonia peregrina.</title>
        <authorList>
            <person name="Oshone R."/>
            <person name="Hurst S.G.IV."/>
            <person name="Abebe-Akele F."/>
            <person name="Simpson S."/>
            <person name="Morris K."/>
            <person name="Thomas W.K."/>
            <person name="Tisa L.S."/>
        </authorList>
    </citation>
    <scope>NUCLEOTIDE SEQUENCE [LARGE SCALE GENOMIC DNA]</scope>
    <source>
        <strain evidence="2">CpI1-S</strain>
    </source>
</reference>
<proteinExistence type="predicted"/>
<dbReference type="EMBL" id="JYFN01000037">
    <property type="protein sequence ID" value="KJE21464.1"/>
    <property type="molecule type" value="Genomic_DNA"/>
</dbReference>
<gene>
    <name evidence="1" type="ORF">FF36_04274</name>
</gene>
<protein>
    <submittedName>
        <fullName evidence="1">Uncharacterized protein</fullName>
    </submittedName>
</protein>
<evidence type="ECO:0000313" key="1">
    <source>
        <dbReference type="EMBL" id="KJE21464.1"/>
    </source>
</evidence>
<dbReference type="PATRIC" id="fig|1502723.3.peg.3993"/>
<name>A0A0D8BBY4_9ACTN</name>
<organism evidence="1 2">
    <name type="scientific">Frankia torreyi</name>
    <dbReference type="NCBI Taxonomy" id="1856"/>
    <lineage>
        <taxon>Bacteria</taxon>
        <taxon>Bacillati</taxon>
        <taxon>Actinomycetota</taxon>
        <taxon>Actinomycetes</taxon>
        <taxon>Frankiales</taxon>
        <taxon>Frankiaceae</taxon>
        <taxon>Frankia</taxon>
    </lineage>
</organism>